<dbReference type="OrthoDB" id="9976870at2759"/>
<evidence type="ECO:0000313" key="1">
    <source>
        <dbReference type="EMBL" id="ORY19263.1"/>
    </source>
</evidence>
<protein>
    <submittedName>
        <fullName evidence="1">Uncharacterized protein</fullName>
    </submittedName>
</protein>
<dbReference type="Proteomes" id="UP000193144">
    <property type="component" value="Unassembled WGS sequence"/>
</dbReference>
<evidence type="ECO:0000313" key="2">
    <source>
        <dbReference type="Proteomes" id="UP000193144"/>
    </source>
</evidence>
<name>A0A1Y2A9P1_9PLEO</name>
<accession>A0A1Y2A9P1</accession>
<gene>
    <name evidence="1" type="ORF">BCR34DRAFT_472123</name>
</gene>
<dbReference type="STRING" id="1231657.A0A1Y2A9P1"/>
<keyword evidence="2" id="KW-1185">Reference proteome</keyword>
<comment type="caution">
    <text evidence="1">The sequence shown here is derived from an EMBL/GenBank/DDBJ whole genome shotgun (WGS) entry which is preliminary data.</text>
</comment>
<dbReference type="EMBL" id="MCFA01000003">
    <property type="protein sequence ID" value="ORY19263.1"/>
    <property type="molecule type" value="Genomic_DNA"/>
</dbReference>
<reference evidence="1 2" key="1">
    <citation type="submission" date="2016-07" db="EMBL/GenBank/DDBJ databases">
        <title>Pervasive Adenine N6-methylation of Active Genes in Fungi.</title>
        <authorList>
            <consortium name="DOE Joint Genome Institute"/>
            <person name="Mondo S.J."/>
            <person name="Dannebaum R.O."/>
            <person name="Kuo R.C."/>
            <person name="Labutti K."/>
            <person name="Haridas S."/>
            <person name="Kuo A."/>
            <person name="Salamov A."/>
            <person name="Ahrendt S.R."/>
            <person name="Lipzen A."/>
            <person name="Sullivan W."/>
            <person name="Andreopoulos W.B."/>
            <person name="Clum A."/>
            <person name="Lindquist E."/>
            <person name="Daum C."/>
            <person name="Ramamoorthy G.K."/>
            <person name="Gryganskyi A."/>
            <person name="Culley D."/>
            <person name="Magnuson J.K."/>
            <person name="James T.Y."/>
            <person name="O'Malley M.A."/>
            <person name="Stajich J.E."/>
            <person name="Spatafora J.W."/>
            <person name="Visel A."/>
            <person name="Grigoriev I.V."/>
        </authorList>
    </citation>
    <scope>NUCLEOTIDE SEQUENCE [LARGE SCALE GENOMIC DNA]</scope>
    <source>
        <strain evidence="1 2">CBS 115471</strain>
    </source>
</reference>
<sequence>HRIYPAPISSHHTLKFLLSRSLTDKPYQFDSIFFQNWYGYQDQIVVMGEKFDIIQVLSMFDAGGSYLSLSWYVPFGKTVSRLMGVVIGQWVGGVLGYQPYHNAWTNDWDTSRIRMRGTLAHRRFATS</sequence>
<feature type="non-terminal residue" evidence="1">
    <location>
        <position position="1"/>
    </location>
</feature>
<dbReference type="AlphaFoldDB" id="A0A1Y2A9P1"/>
<proteinExistence type="predicted"/>
<organism evidence="1 2">
    <name type="scientific">Clohesyomyces aquaticus</name>
    <dbReference type="NCBI Taxonomy" id="1231657"/>
    <lineage>
        <taxon>Eukaryota</taxon>
        <taxon>Fungi</taxon>
        <taxon>Dikarya</taxon>
        <taxon>Ascomycota</taxon>
        <taxon>Pezizomycotina</taxon>
        <taxon>Dothideomycetes</taxon>
        <taxon>Pleosporomycetidae</taxon>
        <taxon>Pleosporales</taxon>
        <taxon>Lindgomycetaceae</taxon>
        <taxon>Clohesyomyces</taxon>
    </lineage>
</organism>